<gene>
    <name evidence="2" type="ORF">C2G38_2234617</name>
</gene>
<comment type="caution">
    <text evidence="2">The sequence shown here is derived from an EMBL/GenBank/DDBJ whole genome shotgun (WGS) entry which is preliminary data.</text>
</comment>
<dbReference type="Proteomes" id="UP000266673">
    <property type="component" value="Unassembled WGS sequence"/>
</dbReference>
<evidence type="ECO:0000313" key="2">
    <source>
        <dbReference type="EMBL" id="RIB00353.1"/>
    </source>
</evidence>
<reference evidence="2 3" key="1">
    <citation type="submission" date="2018-06" db="EMBL/GenBank/DDBJ databases">
        <title>Comparative genomics reveals the genomic features of Rhizophagus irregularis, R. cerebriforme, R. diaphanum and Gigaspora rosea, and their symbiotic lifestyle signature.</title>
        <authorList>
            <person name="Morin E."/>
            <person name="San Clemente H."/>
            <person name="Chen E.C.H."/>
            <person name="De La Providencia I."/>
            <person name="Hainaut M."/>
            <person name="Kuo A."/>
            <person name="Kohler A."/>
            <person name="Murat C."/>
            <person name="Tang N."/>
            <person name="Roy S."/>
            <person name="Loubradou J."/>
            <person name="Henrissat B."/>
            <person name="Grigoriev I.V."/>
            <person name="Corradi N."/>
            <person name="Roux C."/>
            <person name="Martin F.M."/>
        </authorList>
    </citation>
    <scope>NUCLEOTIDE SEQUENCE [LARGE SCALE GENOMIC DNA]</scope>
    <source>
        <strain evidence="2 3">DAOM 194757</strain>
    </source>
</reference>
<feature type="transmembrane region" description="Helical" evidence="1">
    <location>
        <begin position="12"/>
        <end position="36"/>
    </location>
</feature>
<protein>
    <submittedName>
        <fullName evidence="2">Uncharacterized protein</fullName>
    </submittedName>
</protein>
<evidence type="ECO:0000313" key="3">
    <source>
        <dbReference type="Proteomes" id="UP000266673"/>
    </source>
</evidence>
<keyword evidence="1" id="KW-0472">Membrane</keyword>
<keyword evidence="3" id="KW-1185">Reference proteome</keyword>
<dbReference type="EMBL" id="QKWP01004420">
    <property type="protein sequence ID" value="RIB00353.1"/>
    <property type="molecule type" value="Genomic_DNA"/>
</dbReference>
<organism evidence="2 3">
    <name type="scientific">Gigaspora rosea</name>
    <dbReference type="NCBI Taxonomy" id="44941"/>
    <lineage>
        <taxon>Eukaryota</taxon>
        <taxon>Fungi</taxon>
        <taxon>Fungi incertae sedis</taxon>
        <taxon>Mucoromycota</taxon>
        <taxon>Glomeromycotina</taxon>
        <taxon>Glomeromycetes</taxon>
        <taxon>Diversisporales</taxon>
        <taxon>Gigasporaceae</taxon>
        <taxon>Gigaspora</taxon>
    </lineage>
</organism>
<proteinExistence type="predicted"/>
<sequence length="56" mass="6176">MLSIIGVISSVVLGVIPSIVLGVVPCIILGVFPYVILDIVYDDIVVRNEFWIEEMD</sequence>
<keyword evidence="1" id="KW-1133">Transmembrane helix</keyword>
<evidence type="ECO:0000256" key="1">
    <source>
        <dbReference type="SAM" id="Phobius"/>
    </source>
</evidence>
<name>A0A397TYX9_9GLOM</name>
<keyword evidence="1" id="KW-0812">Transmembrane</keyword>
<dbReference type="AlphaFoldDB" id="A0A397TYX9"/>
<accession>A0A397TYX9</accession>